<comment type="caution">
    <text evidence="2">The sequence shown here is derived from an EMBL/GenBank/DDBJ whole genome shotgun (WGS) entry which is preliminary data.</text>
</comment>
<reference evidence="2 3" key="1">
    <citation type="submission" date="2022-02" db="EMBL/GenBank/DDBJ databases">
        <title>Uncovering new skin microbiome diversity through culturing and metagenomics.</title>
        <authorList>
            <person name="Conlan S."/>
            <person name="Deming C."/>
            <person name="Nisc Comparative Sequencing Program N."/>
            <person name="Segre J.A."/>
        </authorList>
    </citation>
    <scope>NUCLEOTIDE SEQUENCE [LARGE SCALE GENOMIC DNA]</scope>
    <source>
        <strain evidence="2 3">ACRQZ</strain>
    </source>
</reference>
<name>A0ABS9Q4C2_9MICO</name>
<protein>
    <submittedName>
        <fullName evidence="2">Ribbon-helix-helix protein, CopG family</fullName>
    </submittedName>
</protein>
<organism evidence="2 3">
    <name type="scientific">Arsenicicoccus bolidensis</name>
    <dbReference type="NCBI Taxonomy" id="229480"/>
    <lineage>
        <taxon>Bacteria</taxon>
        <taxon>Bacillati</taxon>
        <taxon>Actinomycetota</taxon>
        <taxon>Actinomycetes</taxon>
        <taxon>Micrococcales</taxon>
        <taxon>Intrasporangiaceae</taxon>
        <taxon>Arsenicicoccus</taxon>
    </lineage>
</organism>
<dbReference type="EMBL" id="JAKRCV010000044">
    <property type="protein sequence ID" value="MCG7322731.1"/>
    <property type="molecule type" value="Genomic_DNA"/>
</dbReference>
<evidence type="ECO:0000313" key="3">
    <source>
        <dbReference type="Proteomes" id="UP001521931"/>
    </source>
</evidence>
<dbReference type="Proteomes" id="UP001521931">
    <property type="component" value="Unassembled WGS sequence"/>
</dbReference>
<keyword evidence="3" id="KW-1185">Reference proteome</keyword>
<proteinExistence type="predicted"/>
<sequence>MNLRLTPEQDATLTELARAEGVSKQEAVVRAIHEAASRRMHRADVAAGSAWGRERYADVLRRLGE</sequence>
<dbReference type="RefSeq" id="WP_019286219.1">
    <property type="nucleotide sequence ID" value="NZ_DAMCTM010000005.1"/>
</dbReference>
<feature type="domain" description="Ribbon-helix-helix protein CopG" evidence="1">
    <location>
        <begin position="3"/>
        <end position="36"/>
    </location>
</feature>
<gene>
    <name evidence="2" type="ORF">MHL29_12675</name>
</gene>
<dbReference type="Pfam" id="PF01402">
    <property type="entry name" value="RHH_1"/>
    <property type="match status" value="1"/>
</dbReference>
<dbReference type="InterPro" id="IPR002145">
    <property type="entry name" value="CopG"/>
</dbReference>
<accession>A0ABS9Q4C2</accession>
<evidence type="ECO:0000313" key="2">
    <source>
        <dbReference type="EMBL" id="MCG7322731.1"/>
    </source>
</evidence>
<evidence type="ECO:0000259" key="1">
    <source>
        <dbReference type="Pfam" id="PF01402"/>
    </source>
</evidence>